<protein>
    <submittedName>
        <fullName evidence="2">Uncharacterized protein</fullName>
    </submittedName>
</protein>
<feature type="transmembrane region" description="Helical" evidence="1">
    <location>
        <begin position="61"/>
        <end position="81"/>
    </location>
</feature>
<keyword evidence="3" id="KW-1185">Reference proteome</keyword>
<sequence length="315" mass="34874">MATARSEEKKSIWHNPTVAGVAGAVVTVLLTKVGDWSKDWSLGVPGWMLLLSDWLQQKGEISNATIVFLVGALIFTSYMVFKIVMQGQRWRDLALRENARFRALHPNNALQTTASQSESDIPTQRMTATERKPVAAHSQPEVPEVKLRPPEGIAPIRISGDGKWEAVQSANAAVLSLESYAKECATVIDGLSRLESHLGGSLVSRNFVVPVFIYRNTALLDSGFVKAMDELADRSVRASRQTQSMRQEAGFSFEEWRDTVLAHSGHLGSHAWGLAVTARDDYGLSASDSRRNADILEHLRRGDSKFDRLPMAYRI</sequence>
<name>A0ABY3ESU6_9BURK</name>
<proteinExistence type="predicted"/>
<dbReference type="EMBL" id="VCIZ01000002">
    <property type="protein sequence ID" value="TSP13924.1"/>
    <property type="molecule type" value="Genomic_DNA"/>
</dbReference>
<dbReference type="RefSeq" id="WP_144196617.1">
    <property type="nucleotide sequence ID" value="NZ_VCIZ01000002.1"/>
</dbReference>
<organism evidence="2 3">
    <name type="scientific">Cupriavidus campinensis</name>
    <dbReference type="NCBI Taxonomy" id="151783"/>
    <lineage>
        <taxon>Bacteria</taxon>
        <taxon>Pseudomonadati</taxon>
        <taxon>Pseudomonadota</taxon>
        <taxon>Betaproteobacteria</taxon>
        <taxon>Burkholderiales</taxon>
        <taxon>Burkholderiaceae</taxon>
        <taxon>Cupriavidus</taxon>
    </lineage>
</organism>
<evidence type="ECO:0000313" key="3">
    <source>
        <dbReference type="Proteomes" id="UP000318943"/>
    </source>
</evidence>
<evidence type="ECO:0000256" key="1">
    <source>
        <dbReference type="SAM" id="Phobius"/>
    </source>
</evidence>
<evidence type="ECO:0000313" key="2">
    <source>
        <dbReference type="EMBL" id="TSP13924.1"/>
    </source>
</evidence>
<reference evidence="2 3" key="1">
    <citation type="submission" date="2019-05" db="EMBL/GenBank/DDBJ databases">
        <title>Whole genome sequence analysis of Cupriavidus campinensis S14E4C strain.</title>
        <authorList>
            <person name="Abbaszade G."/>
            <person name="Szabo A."/>
            <person name="Toumi M."/>
            <person name="Toth E."/>
        </authorList>
    </citation>
    <scope>NUCLEOTIDE SEQUENCE [LARGE SCALE GENOMIC DNA]</scope>
    <source>
        <strain evidence="2 3">S14E4C</strain>
    </source>
</reference>
<keyword evidence="1" id="KW-0472">Membrane</keyword>
<feature type="transmembrane region" description="Helical" evidence="1">
    <location>
        <begin position="12"/>
        <end position="31"/>
    </location>
</feature>
<accession>A0ABY3ESU6</accession>
<dbReference type="Proteomes" id="UP000318943">
    <property type="component" value="Unassembled WGS sequence"/>
</dbReference>
<keyword evidence="1" id="KW-0812">Transmembrane</keyword>
<gene>
    <name evidence="2" type="ORF">FGG12_05460</name>
</gene>
<comment type="caution">
    <text evidence="2">The sequence shown here is derived from an EMBL/GenBank/DDBJ whole genome shotgun (WGS) entry which is preliminary data.</text>
</comment>
<keyword evidence="1" id="KW-1133">Transmembrane helix</keyword>